<proteinExistence type="predicted"/>
<dbReference type="EMBL" id="QGTL01000001">
    <property type="protein sequence ID" value="PWV81309.1"/>
    <property type="molecule type" value="Genomic_DNA"/>
</dbReference>
<reference evidence="2 3" key="1">
    <citation type="submission" date="2018-05" db="EMBL/GenBank/DDBJ databases">
        <title>Genomic Encyclopedia of Type Strains, Phase IV (KMG-IV): sequencing the most valuable type-strain genomes for metagenomic binning, comparative biology and taxonomic classification.</title>
        <authorList>
            <person name="Goeker M."/>
        </authorList>
    </citation>
    <scope>NUCLEOTIDE SEQUENCE [LARGE SCALE GENOMIC DNA]</scope>
    <source>
        <strain evidence="2 3">DSM 44717</strain>
    </source>
</reference>
<protein>
    <recommendedName>
        <fullName evidence="4">DUF4254 domain-containing protein</fullName>
    </recommendedName>
</protein>
<dbReference type="AlphaFoldDB" id="A0A317P122"/>
<dbReference type="Proteomes" id="UP000246410">
    <property type="component" value="Unassembled WGS sequence"/>
</dbReference>
<accession>A0A317P122</accession>
<organism evidence="2 3">
    <name type="scientific">Nocardia neocaledoniensis</name>
    <dbReference type="NCBI Taxonomy" id="236511"/>
    <lineage>
        <taxon>Bacteria</taxon>
        <taxon>Bacillati</taxon>
        <taxon>Actinomycetota</taxon>
        <taxon>Actinomycetes</taxon>
        <taxon>Mycobacteriales</taxon>
        <taxon>Nocardiaceae</taxon>
        <taxon>Nocardia</taxon>
    </lineage>
</organism>
<evidence type="ECO:0000256" key="1">
    <source>
        <dbReference type="SAM" id="MobiDB-lite"/>
    </source>
</evidence>
<evidence type="ECO:0000313" key="2">
    <source>
        <dbReference type="EMBL" id="PWV81309.1"/>
    </source>
</evidence>
<feature type="compositionally biased region" description="Low complexity" evidence="1">
    <location>
        <begin position="6"/>
        <end position="16"/>
    </location>
</feature>
<sequence>MKVSSDDVVGSAGSGATRRAEPARLLPGRDLILAAVRGLPHDDHPLLDAAGELAVLHELRERTPLSEAAALERRRTRLMRAIDRWAILAAPVPHAAADEHCETLGGLVDRMAGHSAQAFGALSGAPEAVYYDEWVRLDDLADSYQRLVDDLCAGVCRLPAHTY</sequence>
<gene>
    <name evidence="2" type="ORF">DFR69_101649</name>
</gene>
<feature type="region of interest" description="Disordered" evidence="1">
    <location>
        <begin position="1"/>
        <end position="21"/>
    </location>
</feature>
<keyword evidence="3" id="KW-1185">Reference proteome</keyword>
<name>A0A317P122_9NOCA</name>
<comment type="caution">
    <text evidence="2">The sequence shown here is derived from an EMBL/GenBank/DDBJ whole genome shotgun (WGS) entry which is preliminary data.</text>
</comment>
<evidence type="ECO:0000313" key="3">
    <source>
        <dbReference type="Proteomes" id="UP000246410"/>
    </source>
</evidence>
<dbReference type="RefSeq" id="WP_110035848.1">
    <property type="nucleotide sequence ID" value="NZ_QGTL01000001.1"/>
</dbReference>
<evidence type="ECO:0008006" key="4">
    <source>
        <dbReference type="Google" id="ProtNLM"/>
    </source>
</evidence>